<feature type="domain" description="Peptidase S1" evidence="12">
    <location>
        <begin position="69"/>
        <end position="292"/>
    </location>
</feature>
<dbReference type="EC" id="3.4.21.4" evidence="10"/>
<keyword evidence="8" id="KW-1015">Disulfide bond</keyword>
<evidence type="ECO:0000256" key="8">
    <source>
        <dbReference type="ARBA" id="ARBA00023157"/>
    </source>
</evidence>
<dbReference type="RefSeq" id="XP_028985729.1">
    <property type="nucleotide sequence ID" value="XM_029129896.3"/>
</dbReference>
<dbReference type="GO" id="GO:0007586">
    <property type="term" value="P:digestion"/>
    <property type="evidence" value="ECO:0007669"/>
    <property type="project" value="UniProtKB-KW"/>
</dbReference>
<keyword evidence="3 11" id="KW-0645">Protease</keyword>
<proteinExistence type="predicted"/>
<dbReference type="AlphaFoldDB" id="A0A6P7KYL3"/>
<dbReference type="PANTHER" id="PTHR24264:SF15">
    <property type="entry name" value="RIKEN CDNA 2210010C04 GENE"/>
    <property type="match status" value="1"/>
</dbReference>
<dbReference type="InterPro" id="IPR001254">
    <property type="entry name" value="Trypsin_dom"/>
</dbReference>
<dbReference type="InterPro" id="IPR009003">
    <property type="entry name" value="Peptidase_S1_PA"/>
</dbReference>
<evidence type="ECO:0000259" key="12">
    <source>
        <dbReference type="PROSITE" id="PS50240"/>
    </source>
</evidence>
<reference evidence="14" key="1">
    <citation type="submission" date="2025-08" db="UniProtKB">
        <authorList>
            <consortium name="RefSeq"/>
        </authorList>
    </citation>
    <scope>IDENTIFICATION</scope>
</reference>
<dbReference type="PROSITE" id="PS50240">
    <property type="entry name" value="TRYPSIN_DOM"/>
    <property type="match status" value="1"/>
</dbReference>
<dbReference type="InterPro" id="IPR043504">
    <property type="entry name" value="Peptidase_S1_PA_chymotrypsin"/>
</dbReference>
<name>A0A6P7KYL3_BETSP</name>
<protein>
    <recommendedName>
        <fullName evidence="10">trypsin</fullName>
        <ecNumber evidence="10">3.4.21.4</ecNumber>
    </recommendedName>
</protein>
<sequence length="294" mass="32178">MKHVPLGKCNTCLVLDRAPTLSGADKRLKHLNLRERGHFTTGTRRAESMKLLVLLTLFGCTVAVQDDKIVGGYECQKNSVPYQVSLFTGYNSCGGTLLSDEWVLSAAHCKTKGNVEVRLGEHDIWEPEGTEQHIMSAGFFSHPGYDPRTQDSDLMLIRLSQPAELTGSVRPAALPSRCASDGTMCRVSGWGNLRPSDEGSRYPDKLQCLEAPLLSDDTCFNAYPFQITENMICAGYLEGGKDSCQGDSGGPLMCNGELQGVVSWGHGCAQRNKPGVYTKVCNYITWIKDTMASR</sequence>
<evidence type="ECO:0000256" key="2">
    <source>
        <dbReference type="ARBA" id="ARBA00022525"/>
    </source>
</evidence>
<dbReference type="Proteomes" id="UP000515150">
    <property type="component" value="Chromosome 16"/>
</dbReference>
<dbReference type="InterPro" id="IPR001314">
    <property type="entry name" value="Peptidase_S1A"/>
</dbReference>
<evidence type="ECO:0000256" key="4">
    <source>
        <dbReference type="ARBA" id="ARBA00022757"/>
    </source>
</evidence>
<dbReference type="Gene3D" id="2.40.10.10">
    <property type="entry name" value="Trypsin-like serine proteases"/>
    <property type="match status" value="2"/>
</dbReference>
<dbReference type="KEGG" id="bspl:114843389"/>
<dbReference type="GO" id="GO:0005615">
    <property type="term" value="C:extracellular space"/>
    <property type="evidence" value="ECO:0007669"/>
    <property type="project" value="TreeGrafter"/>
</dbReference>
<evidence type="ECO:0000313" key="14">
    <source>
        <dbReference type="RefSeq" id="XP_028985729.1"/>
    </source>
</evidence>
<keyword evidence="6 11" id="KW-0720">Serine protease</keyword>
<dbReference type="PRINTS" id="PR00722">
    <property type="entry name" value="CHYMOTRYPSIN"/>
</dbReference>
<keyword evidence="13" id="KW-1185">Reference proteome</keyword>
<dbReference type="GeneID" id="114843389"/>
<dbReference type="InterPro" id="IPR018114">
    <property type="entry name" value="TRYPSIN_HIS"/>
</dbReference>
<dbReference type="Pfam" id="PF00089">
    <property type="entry name" value="Trypsin"/>
    <property type="match status" value="1"/>
</dbReference>
<evidence type="ECO:0000256" key="11">
    <source>
        <dbReference type="RuleBase" id="RU363034"/>
    </source>
</evidence>
<dbReference type="CDD" id="cd00190">
    <property type="entry name" value="Tryp_SPc"/>
    <property type="match status" value="1"/>
</dbReference>
<dbReference type="InterPro" id="IPR033116">
    <property type="entry name" value="TRYPSIN_SER"/>
</dbReference>
<keyword evidence="4" id="KW-0222">Digestion</keyword>
<keyword evidence="5 11" id="KW-0378">Hydrolase</keyword>
<dbReference type="PROSITE" id="PS00135">
    <property type="entry name" value="TRYPSIN_SER"/>
    <property type="match status" value="1"/>
</dbReference>
<keyword evidence="7" id="KW-0865">Zymogen</keyword>
<evidence type="ECO:0000256" key="7">
    <source>
        <dbReference type="ARBA" id="ARBA00023145"/>
    </source>
</evidence>
<comment type="catalytic activity">
    <reaction evidence="9">
        <text>Preferential cleavage: Arg-|-Xaa, Lys-|-Xaa.</text>
        <dbReference type="EC" id="3.4.21.4"/>
    </reaction>
</comment>
<dbReference type="GO" id="GO:0006508">
    <property type="term" value="P:proteolysis"/>
    <property type="evidence" value="ECO:0007669"/>
    <property type="project" value="UniProtKB-KW"/>
</dbReference>
<dbReference type="PANTHER" id="PTHR24264">
    <property type="entry name" value="TRYPSIN-RELATED"/>
    <property type="match status" value="1"/>
</dbReference>
<dbReference type="OrthoDB" id="10059102at2759"/>
<dbReference type="GO" id="GO:0004252">
    <property type="term" value="F:serine-type endopeptidase activity"/>
    <property type="evidence" value="ECO:0007669"/>
    <property type="project" value="UniProtKB-EC"/>
</dbReference>
<dbReference type="FunFam" id="2.40.10.10:FF:000008">
    <property type="entry name" value="Cationic trypsin"/>
    <property type="match status" value="1"/>
</dbReference>
<dbReference type="FunFam" id="2.40.10.10:FF:000005">
    <property type="entry name" value="Serine protease 37"/>
    <property type="match status" value="1"/>
</dbReference>
<organism evidence="13 14">
    <name type="scientific">Betta splendens</name>
    <name type="common">Siamese fighting fish</name>
    <dbReference type="NCBI Taxonomy" id="158456"/>
    <lineage>
        <taxon>Eukaryota</taxon>
        <taxon>Metazoa</taxon>
        <taxon>Chordata</taxon>
        <taxon>Craniata</taxon>
        <taxon>Vertebrata</taxon>
        <taxon>Euteleostomi</taxon>
        <taxon>Actinopterygii</taxon>
        <taxon>Neopterygii</taxon>
        <taxon>Teleostei</taxon>
        <taxon>Neoteleostei</taxon>
        <taxon>Acanthomorphata</taxon>
        <taxon>Anabantaria</taxon>
        <taxon>Anabantiformes</taxon>
        <taxon>Anabantoidei</taxon>
        <taxon>Osphronemidae</taxon>
        <taxon>Betta</taxon>
    </lineage>
</organism>
<dbReference type="PROSITE" id="PS00134">
    <property type="entry name" value="TRYPSIN_HIS"/>
    <property type="match status" value="1"/>
</dbReference>
<dbReference type="SMART" id="SM00020">
    <property type="entry name" value="Tryp_SPc"/>
    <property type="match status" value="1"/>
</dbReference>
<evidence type="ECO:0000256" key="9">
    <source>
        <dbReference type="ARBA" id="ARBA00036320"/>
    </source>
</evidence>
<evidence type="ECO:0000256" key="3">
    <source>
        <dbReference type="ARBA" id="ARBA00022670"/>
    </source>
</evidence>
<evidence type="ECO:0000256" key="5">
    <source>
        <dbReference type="ARBA" id="ARBA00022801"/>
    </source>
</evidence>
<comment type="subcellular location">
    <subcellularLocation>
        <location evidence="1">Secreted</location>
        <location evidence="1">Extracellular space</location>
    </subcellularLocation>
</comment>
<dbReference type="SUPFAM" id="SSF50494">
    <property type="entry name" value="Trypsin-like serine proteases"/>
    <property type="match status" value="1"/>
</dbReference>
<evidence type="ECO:0000256" key="6">
    <source>
        <dbReference type="ARBA" id="ARBA00022825"/>
    </source>
</evidence>
<evidence type="ECO:0000313" key="13">
    <source>
        <dbReference type="Proteomes" id="UP000515150"/>
    </source>
</evidence>
<keyword evidence="2" id="KW-0964">Secreted</keyword>
<dbReference type="InterPro" id="IPR050127">
    <property type="entry name" value="Serine_Proteases_S1"/>
</dbReference>
<evidence type="ECO:0000256" key="1">
    <source>
        <dbReference type="ARBA" id="ARBA00004239"/>
    </source>
</evidence>
<evidence type="ECO:0000256" key="10">
    <source>
        <dbReference type="ARBA" id="ARBA00038868"/>
    </source>
</evidence>
<gene>
    <name evidence="14" type="primary">LOC114843389</name>
</gene>
<accession>A0A6P7KYL3</accession>